<evidence type="ECO:0000313" key="2">
    <source>
        <dbReference type="WBParaSite" id="PSAMB.scaffold9152size5291.g32156.t1"/>
    </source>
</evidence>
<dbReference type="WBParaSite" id="PSAMB.scaffold9152size5291.g32156.t1">
    <property type="protein sequence ID" value="PSAMB.scaffold9152size5291.g32156.t1"/>
    <property type="gene ID" value="PSAMB.scaffold9152size5291.g32156"/>
</dbReference>
<evidence type="ECO:0000313" key="1">
    <source>
        <dbReference type="Proteomes" id="UP000887566"/>
    </source>
</evidence>
<proteinExistence type="predicted"/>
<keyword evidence="1" id="KW-1185">Reference proteome</keyword>
<dbReference type="Proteomes" id="UP000887566">
    <property type="component" value="Unplaced"/>
</dbReference>
<dbReference type="GO" id="GO:0003723">
    <property type="term" value="F:RNA binding"/>
    <property type="evidence" value="ECO:0007669"/>
    <property type="project" value="InterPro"/>
</dbReference>
<name>A0A914XPI7_9BILA</name>
<organism evidence="1 2">
    <name type="scientific">Plectus sambesii</name>
    <dbReference type="NCBI Taxonomy" id="2011161"/>
    <lineage>
        <taxon>Eukaryota</taxon>
        <taxon>Metazoa</taxon>
        <taxon>Ecdysozoa</taxon>
        <taxon>Nematoda</taxon>
        <taxon>Chromadorea</taxon>
        <taxon>Plectida</taxon>
        <taxon>Plectina</taxon>
        <taxon>Plectoidea</taxon>
        <taxon>Plectidae</taxon>
        <taxon>Plectus</taxon>
    </lineage>
</organism>
<dbReference type="Gene3D" id="3.30.1370.10">
    <property type="entry name" value="K Homology domain, type 1"/>
    <property type="match status" value="1"/>
</dbReference>
<protein>
    <submittedName>
        <fullName evidence="2">Uncharacterized protein</fullName>
    </submittedName>
</protein>
<dbReference type="AlphaFoldDB" id="A0A914XPI7"/>
<accession>A0A914XPI7</accession>
<reference evidence="2" key="1">
    <citation type="submission" date="2022-11" db="UniProtKB">
        <authorList>
            <consortium name="WormBaseParasite"/>
        </authorList>
    </citation>
    <scope>IDENTIFICATION</scope>
</reference>
<dbReference type="InterPro" id="IPR036612">
    <property type="entry name" value="KH_dom_type_1_sf"/>
</dbReference>
<sequence>MRTGICVGAAEIGELDLNAFSPGHLHRQRQRADNLALEGEASSVSFVVPEGEDELKRKQLMELAIINGTYRPANQSKIAMHTPRLLTPMSLPSPMRSPTLGAPIILSPTRGPGGLAGMQPITPCSSMSAINLTGYGHSNPNSLQQSPLVHGSPSVDYATGQLFINSFDPAFMQSMQQMQAAAAANNGYQQYAAAAAMLGTPFLGADYQQAVDMQAGQLIRHHC</sequence>